<gene>
    <name evidence="2" type="ORF">CAPTEDRAFT_207513</name>
</gene>
<dbReference type="EnsemblMetazoa" id="CapteT207513">
    <property type="protein sequence ID" value="CapteP207513"/>
    <property type="gene ID" value="CapteG207513"/>
</dbReference>
<dbReference type="OMA" id="HLWIFNS"/>
<reference evidence="4" key="1">
    <citation type="submission" date="2012-12" db="EMBL/GenBank/DDBJ databases">
        <authorList>
            <person name="Hellsten U."/>
            <person name="Grimwood J."/>
            <person name="Chapman J.A."/>
            <person name="Shapiro H."/>
            <person name="Aerts A."/>
            <person name="Otillar R.P."/>
            <person name="Terry A.Y."/>
            <person name="Boore J.L."/>
            <person name="Simakov O."/>
            <person name="Marletaz F."/>
            <person name="Cho S.-J."/>
            <person name="Edsinger-Gonzales E."/>
            <person name="Havlak P."/>
            <person name="Kuo D.-H."/>
            <person name="Larsson T."/>
            <person name="Lv J."/>
            <person name="Arendt D."/>
            <person name="Savage R."/>
            <person name="Osoegawa K."/>
            <person name="de Jong P."/>
            <person name="Lindberg D.R."/>
            <person name="Seaver E.C."/>
            <person name="Weisblat D.A."/>
            <person name="Putnam N.H."/>
            <person name="Grigoriev I.V."/>
            <person name="Rokhsar D.S."/>
        </authorList>
    </citation>
    <scope>NUCLEOTIDE SEQUENCE</scope>
    <source>
        <strain evidence="4">I ESC-2004</strain>
    </source>
</reference>
<dbReference type="PANTHER" id="PTHR31841">
    <property type="entry name" value="PROTEIN FAM72A-RELATED"/>
    <property type="match status" value="1"/>
</dbReference>
<dbReference type="EMBL" id="KB305800">
    <property type="protein sequence ID" value="ELU00650.1"/>
    <property type="molecule type" value="Genomic_DNA"/>
</dbReference>
<reference evidence="3" key="3">
    <citation type="submission" date="2015-06" db="UniProtKB">
        <authorList>
            <consortium name="EnsemblMetazoa"/>
        </authorList>
    </citation>
    <scope>IDENTIFICATION</scope>
</reference>
<dbReference type="STRING" id="283909.R7U2S6"/>
<evidence type="ECO:0000313" key="2">
    <source>
        <dbReference type="EMBL" id="ELU00650.1"/>
    </source>
</evidence>
<evidence type="ECO:0000256" key="1">
    <source>
        <dbReference type="ARBA" id="ARBA00006888"/>
    </source>
</evidence>
<dbReference type="AlphaFoldDB" id="R7U2S6"/>
<proteinExistence type="inferred from homology"/>
<organism evidence="2">
    <name type="scientific">Capitella teleta</name>
    <name type="common">Polychaete worm</name>
    <dbReference type="NCBI Taxonomy" id="283909"/>
    <lineage>
        <taxon>Eukaryota</taxon>
        <taxon>Metazoa</taxon>
        <taxon>Spiralia</taxon>
        <taxon>Lophotrochozoa</taxon>
        <taxon>Annelida</taxon>
        <taxon>Polychaeta</taxon>
        <taxon>Sedentaria</taxon>
        <taxon>Scolecida</taxon>
        <taxon>Capitellidae</taxon>
        <taxon>Capitella</taxon>
    </lineage>
</organism>
<reference evidence="2 4" key="2">
    <citation type="journal article" date="2013" name="Nature">
        <title>Insights into bilaterian evolution from three spiralian genomes.</title>
        <authorList>
            <person name="Simakov O."/>
            <person name="Marletaz F."/>
            <person name="Cho S.J."/>
            <person name="Edsinger-Gonzales E."/>
            <person name="Havlak P."/>
            <person name="Hellsten U."/>
            <person name="Kuo D.H."/>
            <person name="Larsson T."/>
            <person name="Lv J."/>
            <person name="Arendt D."/>
            <person name="Savage R."/>
            <person name="Osoegawa K."/>
            <person name="de Jong P."/>
            <person name="Grimwood J."/>
            <person name="Chapman J.A."/>
            <person name="Shapiro H."/>
            <person name="Aerts A."/>
            <person name="Otillar R.P."/>
            <person name="Terry A.Y."/>
            <person name="Boore J.L."/>
            <person name="Grigoriev I.V."/>
            <person name="Lindberg D.R."/>
            <person name="Seaver E.C."/>
            <person name="Weisblat D.A."/>
            <person name="Putnam N.H."/>
            <person name="Rokhsar D.S."/>
        </authorList>
    </citation>
    <scope>NUCLEOTIDE SEQUENCE</scope>
    <source>
        <strain evidence="2 4">I ESC-2004</strain>
    </source>
</reference>
<evidence type="ECO:0008006" key="5">
    <source>
        <dbReference type="Google" id="ProtNLM"/>
    </source>
</evidence>
<dbReference type="EMBL" id="AMQN01009619">
    <property type="status" value="NOT_ANNOTATED_CDS"/>
    <property type="molecule type" value="Genomic_DNA"/>
</dbReference>
<sequence>MPEKDVLPTFENKRVVELTCKFCGNVVCDRGMKAILLADAAVELYSTDLPPADSVALINASYQTEKCKCRIKDIACLGCGNVVGYTVVQPCRLCLESCNNGHFWMFLSQGVDAMDRVDHTGTSILLWGQLQLEEARLREKRSDFSLECCR</sequence>
<dbReference type="PANTHER" id="PTHR31841:SF1">
    <property type="entry name" value="PROTEIN FAM72A-RELATED"/>
    <property type="match status" value="1"/>
</dbReference>
<evidence type="ECO:0000313" key="4">
    <source>
        <dbReference type="Proteomes" id="UP000014760"/>
    </source>
</evidence>
<protein>
    <recommendedName>
        <fullName evidence="5">Protein FAM72A</fullName>
    </recommendedName>
</protein>
<keyword evidence="4" id="KW-1185">Reference proteome</keyword>
<name>R7U2S6_CAPTE</name>
<dbReference type="HOGENOM" id="CLU_127817_0_0_1"/>
<dbReference type="GO" id="GO:0005829">
    <property type="term" value="C:cytosol"/>
    <property type="evidence" value="ECO:0007669"/>
    <property type="project" value="TreeGrafter"/>
</dbReference>
<evidence type="ECO:0000313" key="3">
    <source>
        <dbReference type="EnsemblMetazoa" id="CapteP207513"/>
    </source>
</evidence>
<dbReference type="OrthoDB" id="2526683at2759"/>
<dbReference type="InterPro" id="IPR026768">
    <property type="entry name" value="YPEH2ZP"/>
</dbReference>
<comment type="similarity">
    <text evidence="1">Belongs to the FAM72 family.</text>
</comment>
<dbReference type="Proteomes" id="UP000014760">
    <property type="component" value="Unassembled WGS sequence"/>
</dbReference>
<dbReference type="Pfam" id="PF14976">
    <property type="entry name" value="YPEH2ZP"/>
    <property type="match status" value="1"/>
</dbReference>
<accession>R7U2S6</accession>